<dbReference type="InterPro" id="IPR041698">
    <property type="entry name" value="Methyltransf_25"/>
</dbReference>
<reference evidence="4 5" key="1">
    <citation type="submission" date="2023-03" db="EMBL/GenBank/DDBJ databases">
        <title>WGS of Methanotrichaceae archaeon Mx.</title>
        <authorList>
            <person name="Sorokin D.Y."/>
            <person name="Merkel A.Y."/>
        </authorList>
    </citation>
    <scope>NUCLEOTIDE SEQUENCE [LARGE SCALE GENOMIC DNA]</scope>
    <source>
        <strain evidence="4 5">Mx</strain>
    </source>
</reference>
<keyword evidence="2" id="KW-0808">Transferase</keyword>
<evidence type="ECO:0000313" key="4">
    <source>
        <dbReference type="EMBL" id="MDF0591909.1"/>
    </source>
</evidence>
<keyword evidence="5" id="KW-1185">Reference proteome</keyword>
<accession>A0ABT5XB13</accession>
<dbReference type="CDD" id="cd02440">
    <property type="entry name" value="AdoMet_MTases"/>
    <property type="match status" value="1"/>
</dbReference>
<dbReference type="SUPFAM" id="SSF53335">
    <property type="entry name" value="S-adenosyl-L-methionine-dependent methyltransferases"/>
    <property type="match status" value="1"/>
</dbReference>
<dbReference type="EMBL" id="JARFPK010000086">
    <property type="protein sequence ID" value="MDF0591909.1"/>
    <property type="molecule type" value="Genomic_DNA"/>
</dbReference>
<dbReference type="InterPro" id="IPR029063">
    <property type="entry name" value="SAM-dependent_MTases_sf"/>
</dbReference>
<proteinExistence type="predicted"/>
<name>A0ABT5XB13_9EURY</name>
<keyword evidence="1 4" id="KW-0489">Methyltransferase</keyword>
<evidence type="ECO:0000313" key="5">
    <source>
        <dbReference type="Proteomes" id="UP001220010"/>
    </source>
</evidence>
<gene>
    <name evidence="4" type="ORF">P0O15_12150</name>
</gene>
<dbReference type="GO" id="GO:0032259">
    <property type="term" value="P:methylation"/>
    <property type="evidence" value="ECO:0007669"/>
    <property type="project" value="UniProtKB-KW"/>
</dbReference>
<dbReference type="PANTHER" id="PTHR43861">
    <property type="entry name" value="TRANS-ACONITATE 2-METHYLTRANSFERASE-RELATED"/>
    <property type="match status" value="1"/>
</dbReference>
<comment type="caution">
    <text evidence="4">The sequence shown here is derived from an EMBL/GenBank/DDBJ whole genome shotgun (WGS) entry which is preliminary data.</text>
</comment>
<dbReference type="InterPro" id="IPR023149">
    <property type="entry name" value="Trans_acon_MeTrfase_C"/>
</dbReference>
<dbReference type="Gene3D" id="3.40.50.150">
    <property type="entry name" value="Vaccinia Virus protein VP39"/>
    <property type="match status" value="1"/>
</dbReference>
<dbReference type="Proteomes" id="UP001220010">
    <property type="component" value="Unassembled WGS sequence"/>
</dbReference>
<dbReference type="Gene3D" id="1.10.150.290">
    <property type="entry name" value="S-adenosyl-L-methionine-dependent methyltransferases"/>
    <property type="match status" value="1"/>
</dbReference>
<evidence type="ECO:0000256" key="2">
    <source>
        <dbReference type="ARBA" id="ARBA00022679"/>
    </source>
</evidence>
<evidence type="ECO:0000256" key="1">
    <source>
        <dbReference type="ARBA" id="ARBA00022603"/>
    </source>
</evidence>
<sequence>MHRWRPDRYERSSSAQRLWATELLEKIEIERDERVLDIGSGDGWITANIADLVPEGSVLGIDSSEGMVSFAKEKFATGDHPNLSFQLGDARNLEFDGEFDLVVSFAALHWVSDHGPVLRGIRRALRPGGRAFLQFGGRGNAALPLAIADGMIKEDSWRRSFEGFDFRYAFFGAEEYRIWIEEAGLDPKRVELIQKDMVQPGAEAFAGWIDSTWLAYLERVPEGRRREFVSEVVGRYLRLHPPDGEGRVHVGMVRLEAVAEKPGV</sequence>
<dbReference type="PANTHER" id="PTHR43861:SF1">
    <property type="entry name" value="TRANS-ACONITATE 2-METHYLTRANSFERASE"/>
    <property type="match status" value="1"/>
</dbReference>
<dbReference type="RefSeq" id="WP_316967631.1">
    <property type="nucleotide sequence ID" value="NZ_JARFPK010000086.1"/>
</dbReference>
<dbReference type="Pfam" id="PF13649">
    <property type="entry name" value="Methyltransf_25"/>
    <property type="match status" value="1"/>
</dbReference>
<evidence type="ECO:0000259" key="3">
    <source>
        <dbReference type="Pfam" id="PF13649"/>
    </source>
</evidence>
<dbReference type="GO" id="GO:0008168">
    <property type="term" value="F:methyltransferase activity"/>
    <property type="evidence" value="ECO:0007669"/>
    <property type="project" value="UniProtKB-KW"/>
</dbReference>
<feature type="domain" description="Methyltransferase" evidence="3">
    <location>
        <begin position="35"/>
        <end position="129"/>
    </location>
</feature>
<protein>
    <submittedName>
        <fullName evidence="4">Methyltransferase domain-containing protein</fullName>
    </submittedName>
</protein>
<organism evidence="4 5">
    <name type="scientific">Candidatus Methanocrinis natronophilus</name>
    <dbReference type="NCBI Taxonomy" id="3033396"/>
    <lineage>
        <taxon>Archaea</taxon>
        <taxon>Methanobacteriati</taxon>
        <taxon>Methanobacteriota</taxon>
        <taxon>Stenosarchaea group</taxon>
        <taxon>Methanomicrobia</taxon>
        <taxon>Methanotrichales</taxon>
        <taxon>Methanotrichaceae</taxon>
        <taxon>Methanocrinis</taxon>
    </lineage>
</organism>